<name>A0A0C9YWA6_9AGAM</name>
<reference evidence="2" key="2">
    <citation type="submission" date="2015-01" db="EMBL/GenBank/DDBJ databases">
        <title>Evolutionary Origins and Diversification of the Mycorrhizal Mutualists.</title>
        <authorList>
            <consortium name="DOE Joint Genome Institute"/>
            <consortium name="Mycorrhizal Genomics Consortium"/>
            <person name="Kohler A."/>
            <person name="Kuo A."/>
            <person name="Nagy L.G."/>
            <person name="Floudas D."/>
            <person name="Copeland A."/>
            <person name="Barry K.W."/>
            <person name="Cichocki N."/>
            <person name="Veneault-Fourrey C."/>
            <person name="LaButti K."/>
            <person name="Lindquist E.A."/>
            <person name="Lipzen A."/>
            <person name="Lundell T."/>
            <person name="Morin E."/>
            <person name="Murat C."/>
            <person name="Riley R."/>
            <person name="Ohm R."/>
            <person name="Sun H."/>
            <person name="Tunlid A."/>
            <person name="Henrissat B."/>
            <person name="Grigoriev I.V."/>
            <person name="Hibbett D.S."/>
            <person name="Martin F."/>
        </authorList>
    </citation>
    <scope>NUCLEOTIDE SEQUENCE [LARGE SCALE GENOMIC DNA]</scope>
    <source>
        <strain evidence="2">441</strain>
    </source>
</reference>
<dbReference type="EMBL" id="KN833756">
    <property type="protein sequence ID" value="KIK21026.1"/>
    <property type="molecule type" value="Genomic_DNA"/>
</dbReference>
<gene>
    <name evidence="1" type="ORF">PISMIDRAFT_104708</name>
</gene>
<evidence type="ECO:0000313" key="1">
    <source>
        <dbReference type="EMBL" id="KIK21026.1"/>
    </source>
</evidence>
<evidence type="ECO:0008006" key="3">
    <source>
        <dbReference type="Google" id="ProtNLM"/>
    </source>
</evidence>
<proteinExistence type="predicted"/>
<dbReference type="Proteomes" id="UP000054018">
    <property type="component" value="Unassembled WGS sequence"/>
</dbReference>
<dbReference type="HOGENOM" id="CLU_457864_0_0_1"/>
<protein>
    <recommendedName>
        <fullName evidence="3">F-box domain-containing protein</fullName>
    </recommendedName>
</protein>
<organism evidence="1 2">
    <name type="scientific">Pisolithus microcarpus 441</name>
    <dbReference type="NCBI Taxonomy" id="765257"/>
    <lineage>
        <taxon>Eukaryota</taxon>
        <taxon>Fungi</taxon>
        <taxon>Dikarya</taxon>
        <taxon>Basidiomycota</taxon>
        <taxon>Agaricomycotina</taxon>
        <taxon>Agaricomycetes</taxon>
        <taxon>Agaricomycetidae</taxon>
        <taxon>Boletales</taxon>
        <taxon>Sclerodermatineae</taxon>
        <taxon>Pisolithaceae</taxon>
        <taxon>Pisolithus</taxon>
    </lineage>
</organism>
<dbReference type="STRING" id="765257.A0A0C9YWA6"/>
<keyword evidence="2" id="KW-1185">Reference proteome</keyword>
<reference evidence="1 2" key="1">
    <citation type="submission" date="2014-04" db="EMBL/GenBank/DDBJ databases">
        <authorList>
            <consortium name="DOE Joint Genome Institute"/>
            <person name="Kuo A."/>
            <person name="Kohler A."/>
            <person name="Costa M.D."/>
            <person name="Nagy L.G."/>
            <person name="Floudas D."/>
            <person name="Copeland A."/>
            <person name="Barry K.W."/>
            <person name="Cichocki N."/>
            <person name="Veneault-Fourrey C."/>
            <person name="LaButti K."/>
            <person name="Lindquist E.A."/>
            <person name="Lipzen A."/>
            <person name="Lundell T."/>
            <person name="Morin E."/>
            <person name="Murat C."/>
            <person name="Sun H."/>
            <person name="Tunlid A."/>
            <person name="Henrissat B."/>
            <person name="Grigoriev I.V."/>
            <person name="Hibbett D.S."/>
            <person name="Martin F."/>
            <person name="Nordberg H.P."/>
            <person name="Cantor M.N."/>
            <person name="Hua S.X."/>
        </authorList>
    </citation>
    <scope>NUCLEOTIDE SEQUENCE [LARGE SCALE GENOMIC DNA]</scope>
    <source>
        <strain evidence="1 2">441</strain>
    </source>
</reference>
<dbReference type="OrthoDB" id="3252356at2759"/>
<accession>A0A0C9YWA6</accession>
<evidence type="ECO:0000313" key="2">
    <source>
        <dbReference type="Proteomes" id="UP000054018"/>
    </source>
</evidence>
<dbReference type="AlphaFoldDB" id="A0A0C9YWA6"/>
<sequence length="530" mass="59711">MGVDNENAGGKFSIRVSQVCSHWRRVALACSLLWTKVHISSAHARTLMQSGGEVLPWASAFAERSASCPLDIKLVLKRVETTPVEMRDILLMHVHLIISTAVEFLACVHDRVRSLDVVTDFKEVTFLMSYKVVPRGLPLLESWTIKFGNNPGTGFNSPGHSAFHIHPDFDASGQRGRSPHDAEQRTIGELLPRLRNLQMSQVVANWGAWRFAGLTSLTIGHVHESQRPTMRQLRAILTTNSSSLESLELQGCLPVHPLIGFRPLQLPKLGTLRIGYFEQDEALRFLPHIDVPILKSLRLCDISIALRRHQRRPTYEASQPSRVMYPGSDSSKLLHELYTNRSSPLAQLETLELMHLRLYHVPHGYRPDRPYDQLQTHRVCAVRFLLSMPSLKSLTLIGPDIGFLDGLNGPVASGNSESSDCVYFFPGFQLATLRIMDAEYDDLVDFLLNRADQVHSPTAPVAVELPVFDRLEFTLEAGMIPLFKMECYECDHGRGKIDIHAFAKQMACSIYREEDFNPFTPYLQRVGNVL</sequence>